<dbReference type="Gene3D" id="3.30.930.10">
    <property type="entry name" value="Bira Bifunctional Protein, Domain 2"/>
    <property type="match status" value="1"/>
</dbReference>
<dbReference type="PANTHER" id="PTHR43707">
    <property type="entry name" value="HISTIDYL-TRNA SYNTHETASE"/>
    <property type="match status" value="1"/>
</dbReference>
<dbReference type="InterPro" id="IPR006195">
    <property type="entry name" value="aa-tRNA-synth_II"/>
</dbReference>
<evidence type="ECO:0000256" key="6">
    <source>
        <dbReference type="ARBA" id="ARBA00022605"/>
    </source>
</evidence>
<evidence type="ECO:0000256" key="9">
    <source>
        <dbReference type="HAMAP-Rule" id="MF_00125"/>
    </source>
</evidence>
<comment type="miscellaneous">
    <text evidence="9">This function is generally fulfilled by the C-terminal part of HisG, which is missing in some bacteria such as this one.</text>
</comment>
<keyword evidence="12" id="KW-0328">Glycosyltransferase</keyword>
<dbReference type="Pfam" id="PF13393">
    <property type="entry name" value="tRNA-synt_His"/>
    <property type="match status" value="1"/>
</dbReference>
<dbReference type="EMBL" id="FUYH01000006">
    <property type="protein sequence ID" value="SKA84916.1"/>
    <property type="molecule type" value="Genomic_DNA"/>
</dbReference>
<comment type="similarity">
    <text evidence="3 9">Belongs to the class-II aminoacyl-tRNA synthetase family. HisZ subfamily.</text>
</comment>
<dbReference type="CDD" id="cd00773">
    <property type="entry name" value="HisRS-like_core"/>
    <property type="match status" value="1"/>
</dbReference>
<evidence type="ECO:0000256" key="10">
    <source>
        <dbReference type="PIRSR" id="PIRSR001549-1"/>
    </source>
</evidence>
<dbReference type="HAMAP" id="MF_00125">
    <property type="entry name" value="HisZ"/>
    <property type="match status" value="1"/>
</dbReference>
<evidence type="ECO:0000259" key="11">
    <source>
        <dbReference type="PROSITE" id="PS50862"/>
    </source>
</evidence>
<dbReference type="InterPro" id="IPR004516">
    <property type="entry name" value="HisRS/HisZ"/>
</dbReference>
<dbReference type="PANTHER" id="PTHR43707:SF6">
    <property type="entry name" value="ATP PHOSPHORIBOSYLTRANSFERASE REGULATORY SUBUNIT"/>
    <property type="match status" value="1"/>
</dbReference>
<comment type="pathway">
    <text evidence="2 9">Amino-acid biosynthesis; L-histidine biosynthesis; L-histidine from 5-phospho-alpha-D-ribose 1-diphosphate: step 1/9.</text>
</comment>
<feature type="binding site" evidence="10">
    <location>
        <position position="111"/>
    </location>
    <ligand>
        <name>L-histidine</name>
        <dbReference type="ChEBI" id="CHEBI:57595"/>
    </ligand>
</feature>
<evidence type="ECO:0000256" key="7">
    <source>
        <dbReference type="ARBA" id="ARBA00023102"/>
    </source>
</evidence>
<keyword evidence="6 9" id="KW-0028">Amino-acid biosynthesis</keyword>
<feature type="binding site" evidence="10">
    <location>
        <begin position="275"/>
        <end position="276"/>
    </location>
    <ligand>
        <name>L-histidine</name>
        <dbReference type="ChEBI" id="CHEBI:57595"/>
    </ligand>
</feature>
<dbReference type="PROSITE" id="PS50862">
    <property type="entry name" value="AA_TRNA_LIGASE_II"/>
    <property type="match status" value="1"/>
</dbReference>
<dbReference type="InterPro" id="IPR004517">
    <property type="entry name" value="HisZ"/>
</dbReference>
<reference evidence="13" key="1">
    <citation type="submission" date="2017-02" db="EMBL/GenBank/DDBJ databases">
        <authorList>
            <person name="Varghese N."/>
            <person name="Submissions S."/>
        </authorList>
    </citation>
    <scope>NUCLEOTIDE SEQUENCE [LARGE SCALE GENOMIC DNA]</scope>
    <source>
        <strain evidence="13">USBA 833</strain>
    </source>
</reference>
<dbReference type="GO" id="GO:0004821">
    <property type="term" value="F:histidine-tRNA ligase activity"/>
    <property type="evidence" value="ECO:0007669"/>
    <property type="project" value="TreeGrafter"/>
</dbReference>
<dbReference type="GO" id="GO:0016757">
    <property type="term" value="F:glycosyltransferase activity"/>
    <property type="evidence" value="ECO:0007669"/>
    <property type="project" value="UniProtKB-KW"/>
</dbReference>
<evidence type="ECO:0000256" key="4">
    <source>
        <dbReference type="ARBA" id="ARBA00020397"/>
    </source>
</evidence>
<gene>
    <name evidence="9" type="primary">hisZ</name>
    <name evidence="12" type="ORF">SAMN05443428_10686</name>
</gene>
<keyword evidence="5 9" id="KW-0963">Cytoplasm</keyword>
<evidence type="ECO:0000256" key="5">
    <source>
        <dbReference type="ARBA" id="ARBA00022490"/>
    </source>
</evidence>
<dbReference type="UniPathway" id="UPA00031">
    <property type="reaction ID" value="UER00006"/>
</dbReference>
<comment type="subunit">
    <text evidence="9">Heteromultimer composed of HisG and HisZ subunits.</text>
</comment>
<organism evidence="12 13">
    <name type="scientific">Caloramator quimbayensis</name>
    <dbReference type="NCBI Taxonomy" id="1147123"/>
    <lineage>
        <taxon>Bacteria</taxon>
        <taxon>Bacillati</taxon>
        <taxon>Bacillota</taxon>
        <taxon>Clostridia</taxon>
        <taxon>Eubacteriales</taxon>
        <taxon>Clostridiaceae</taxon>
        <taxon>Caloramator</taxon>
    </lineage>
</organism>
<sequence length="423" mass="49034">MEKLCEIIPEGVEDIFYYEYELKEWSVSKIKELFRSYGYRPISTPSFEFYDLFYGMDTITDRDEMFKIIDENGKILVLRPDMTIPIARIAAANFNKISGSLKLSYVVNVFRRNSSIGYGKKEFMQAGAEYFGRFEPDSDAEIIALGINSLINCGITNLIIEIGHVGFFKGALKDCCINEAKLKEIRKYIESKNYFELKNILDEIDIPEKNKEVLLKLPRLYGKPDEVISKAKELVLNSQMEESIENIKQIYNIIMQYGYEEYIVFDLGLVSNINYYTGAIFKGYVDGHGREVISGGRYDNLTQRFGNLIPATGFGLNVDEIMEVLRMKQMNEMFKTDYILIYKEDMREYALGLAKALRRNNFIVETQLYDEHLKEFKGKAKEVVYVLKDVFKINSIDSGIFYTCKENKFLEHALLNNKITPIH</sequence>
<protein>
    <recommendedName>
        <fullName evidence="4 9">ATP phosphoribosyltransferase regulatory subunit</fullName>
    </recommendedName>
</protein>
<name>A0A1T4X5T4_9CLOT</name>
<dbReference type="GO" id="GO:0140096">
    <property type="term" value="F:catalytic activity, acting on a protein"/>
    <property type="evidence" value="ECO:0007669"/>
    <property type="project" value="UniProtKB-ARBA"/>
</dbReference>
<dbReference type="STRING" id="1147123.SAMN05443428_10686"/>
<evidence type="ECO:0000256" key="1">
    <source>
        <dbReference type="ARBA" id="ARBA00004496"/>
    </source>
</evidence>
<comment type="subcellular location">
    <subcellularLocation>
        <location evidence="1 9">Cytoplasm</location>
    </subcellularLocation>
</comment>
<dbReference type="InterPro" id="IPR041715">
    <property type="entry name" value="HisRS-like_core"/>
</dbReference>
<evidence type="ECO:0000313" key="12">
    <source>
        <dbReference type="EMBL" id="SKA84916.1"/>
    </source>
</evidence>
<feature type="domain" description="Aminoacyl-transfer RNA synthetases class-II family profile" evidence="11">
    <location>
        <begin position="30"/>
        <end position="325"/>
    </location>
</feature>
<accession>A0A1T4X5T4</accession>
<evidence type="ECO:0000256" key="8">
    <source>
        <dbReference type="ARBA" id="ARBA00025246"/>
    </source>
</evidence>
<feature type="binding site" evidence="10">
    <location>
        <position position="125"/>
    </location>
    <ligand>
        <name>L-histidine</name>
        <dbReference type="ChEBI" id="CHEBI:57595"/>
    </ligand>
</feature>
<comment type="function">
    <text evidence="8 9">Required for the first step of histidine biosynthesis. May allow the feedback regulation of ATP phosphoribosyltransferase activity by histidine.</text>
</comment>
<evidence type="ECO:0000256" key="2">
    <source>
        <dbReference type="ARBA" id="ARBA00004667"/>
    </source>
</evidence>
<dbReference type="Proteomes" id="UP000190105">
    <property type="component" value="Unassembled WGS sequence"/>
</dbReference>
<feature type="binding site" evidence="10">
    <location>
        <position position="129"/>
    </location>
    <ligand>
        <name>L-histidine</name>
        <dbReference type="ChEBI" id="CHEBI:57595"/>
    </ligand>
</feature>
<dbReference type="SUPFAM" id="SSF55681">
    <property type="entry name" value="Class II aaRS and biotin synthetases"/>
    <property type="match status" value="1"/>
</dbReference>
<evidence type="ECO:0000256" key="3">
    <source>
        <dbReference type="ARBA" id="ARBA00005539"/>
    </source>
</evidence>
<dbReference type="InterPro" id="IPR045864">
    <property type="entry name" value="aa-tRNA-synth_II/BPL/LPL"/>
</dbReference>
<evidence type="ECO:0000313" key="13">
    <source>
        <dbReference type="Proteomes" id="UP000190105"/>
    </source>
</evidence>
<dbReference type="GO" id="GO:0000105">
    <property type="term" value="P:L-histidine biosynthetic process"/>
    <property type="evidence" value="ECO:0007669"/>
    <property type="project" value="UniProtKB-UniRule"/>
</dbReference>
<keyword evidence="7 9" id="KW-0368">Histidine biosynthesis</keyword>
<keyword evidence="13" id="KW-1185">Reference proteome</keyword>
<proteinExistence type="inferred from homology"/>
<dbReference type="PIRSF" id="PIRSF001549">
    <property type="entry name" value="His-tRNA_synth"/>
    <property type="match status" value="1"/>
</dbReference>
<dbReference type="AlphaFoldDB" id="A0A1T4X5T4"/>
<dbReference type="NCBIfam" id="TIGR00443">
    <property type="entry name" value="hisZ_biosyn_reg"/>
    <property type="match status" value="1"/>
</dbReference>
<dbReference type="GO" id="GO:0006427">
    <property type="term" value="P:histidyl-tRNA aminoacylation"/>
    <property type="evidence" value="ECO:0007669"/>
    <property type="project" value="TreeGrafter"/>
</dbReference>
<feature type="binding site" evidence="10">
    <location>
        <begin position="81"/>
        <end position="83"/>
    </location>
    <ligand>
        <name>L-histidine</name>
        <dbReference type="ChEBI" id="CHEBI:57595"/>
    </ligand>
</feature>
<dbReference type="GO" id="GO:0005737">
    <property type="term" value="C:cytoplasm"/>
    <property type="evidence" value="ECO:0007669"/>
    <property type="project" value="UniProtKB-SubCell"/>
</dbReference>
<keyword evidence="12" id="KW-0808">Transferase</keyword>
<dbReference type="RefSeq" id="WP_179122202.1">
    <property type="nucleotide sequence ID" value="NZ_FUYH01000006.1"/>
</dbReference>